<keyword evidence="2" id="KW-1133">Transmembrane helix</keyword>
<name>A0A8S1IQ89_9CHLO</name>
<feature type="transmembrane region" description="Helical" evidence="2">
    <location>
        <begin position="253"/>
        <end position="275"/>
    </location>
</feature>
<accession>A0A8S1IQ89</accession>
<dbReference type="Gene3D" id="3.10.310.50">
    <property type="match status" value="1"/>
</dbReference>
<keyword evidence="2" id="KW-0812">Transmembrane</keyword>
<dbReference type="PANTHER" id="PTHR30373:SF2">
    <property type="entry name" value="UPF0603 PROTEIN YGCG"/>
    <property type="match status" value="1"/>
</dbReference>
<dbReference type="AlphaFoldDB" id="A0A8S1IQ89"/>
<organism evidence="4 5">
    <name type="scientific">Ostreobium quekettii</name>
    <dbReference type="NCBI Taxonomy" id="121088"/>
    <lineage>
        <taxon>Eukaryota</taxon>
        <taxon>Viridiplantae</taxon>
        <taxon>Chlorophyta</taxon>
        <taxon>core chlorophytes</taxon>
        <taxon>Ulvophyceae</taxon>
        <taxon>TCBD clade</taxon>
        <taxon>Bryopsidales</taxon>
        <taxon>Ostreobineae</taxon>
        <taxon>Ostreobiaceae</taxon>
        <taxon>Ostreobium</taxon>
    </lineage>
</organism>
<dbReference type="PANTHER" id="PTHR30373">
    <property type="entry name" value="UPF0603 PROTEIN YGCG"/>
    <property type="match status" value="1"/>
</dbReference>
<evidence type="ECO:0000313" key="4">
    <source>
        <dbReference type="EMBL" id="CAD7696929.1"/>
    </source>
</evidence>
<dbReference type="EMBL" id="CAJHUC010000575">
    <property type="protein sequence ID" value="CAD7696929.1"/>
    <property type="molecule type" value="Genomic_DNA"/>
</dbReference>
<evidence type="ECO:0000313" key="5">
    <source>
        <dbReference type="Proteomes" id="UP000708148"/>
    </source>
</evidence>
<dbReference type="InterPro" id="IPR007621">
    <property type="entry name" value="TPM_dom"/>
</dbReference>
<keyword evidence="2" id="KW-0472">Membrane</keyword>
<evidence type="ECO:0000259" key="3">
    <source>
        <dbReference type="Pfam" id="PF04536"/>
    </source>
</evidence>
<gene>
    <name evidence="4" type="ORF">OSTQU699_LOCUS2290</name>
</gene>
<feature type="domain" description="TPM" evidence="3">
    <location>
        <begin position="96"/>
        <end position="220"/>
    </location>
</feature>
<proteinExistence type="predicted"/>
<dbReference type="OrthoDB" id="5645at2759"/>
<keyword evidence="5" id="KW-1185">Reference proteome</keyword>
<feature type="region of interest" description="Disordered" evidence="1">
    <location>
        <begin position="224"/>
        <end position="247"/>
    </location>
</feature>
<dbReference type="Pfam" id="PF04536">
    <property type="entry name" value="TPM_phosphatase"/>
    <property type="match status" value="1"/>
</dbReference>
<evidence type="ECO:0000256" key="1">
    <source>
        <dbReference type="SAM" id="MobiDB-lite"/>
    </source>
</evidence>
<dbReference type="Proteomes" id="UP000708148">
    <property type="component" value="Unassembled WGS sequence"/>
</dbReference>
<protein>
    <recommendedName>
        <fullName evidence="3">TPM domain-containing protein</fullName>
    </recommendedName>
</protein>
<reference evidence="4" key="1">
    <citation type="submission" date="2020-12" db="EMBL/GenBank/DDBJ databases">
        <authorList>
            <person name="Iha C."/>
        </authorList>
    </citation>
    <scope>NUCLEOTIDE SEQUENCE</scope>
</reference>
<comment type="caution">
    <text evidence="4">The sequence shown here is derived from an EMBL/GenBank/DDBJ whole genome shotgun (WGS) entry which is preliminary data.</text>
</comment>
<evidence type="ECO:0000256" key="2">
    <source>
        <dbReference type="SAM" id="Phobius"/>
    </source>
</evidence>
<sequence>MPMATPGVASREALQVPRVCAGVSRLPIRPSAGRSPARGAVSCRAKQNGTTGLQEVGQAVSAAAAAVMLGLGAVAGPALAAELDILLEPTPTSRYVIDDAGVLSKATKRELNERLQKLEAKTNYRLEVATVRKLEFETDPFAFGDKVIEKWYPSVEQGTNKGILLVVSSAKEGALTGGPGFLKAVGDDLIDSIVGDNIPIFTEEEKFNETVLSSVKRIEATFTGQEDPGAPERADRTRKRTYRTKAETEKGKGVTSTVVISLLVISFVVPMLQYYGYTAKE</sequence>